<dbReference type="OrthoDB" id="7668193at2759"/>
<dbReference type="VEuPathDB" id="FungiDB:CDV56_102625"/>
<evidence type="ECO:0000256" key="3">
    <source>
        <dbReference type="ARBA" id="ARBA00037338"/>
    </source>
</evidence>
<keyword evidence="2" id="KW-0677">Repeat</keyword>
<dbReference type="STRING" id="41047.A0A397GB33"/>
<evidence type="ECO:0000256" key="5">
    <source>
        <dbReference type="ARBA" id="ARBA00038749"/>
    </source>
</evidence>
<evidence type="ECO:0000256" key="8">
    <source>
        <dbReference type="SAM" id="MobiDB-lite"/>
    </source>
</evidence>
<feature type="repeat" description="WD" evidence="7">
    <location>
        <begin position="19"/>
        <end position="60"/>
    </location>
</feature>
<comment type="subunit">
    <text evidence="5">Component of the ASTRA chromatin remodeling machinery complex.</text>
</comment>
<comment type="function">
    <text evidence="3">Component of the ASTRA complex involved in chromatin remodeling.</text>
</comment>
<evidence type="ECO:0000256" key="7">
    <source>
        <dbReference type="PROSITE-ProRule" id="PRU00221"/>
    </source>
</evidence>
<evidence type="ECO:0000256" key="2">
    <source>
        <dbReference type="ARBA" id="ARBA00022737"/>
    </source>
</evidence>
<accession>A0A397GB33</accession>
<dbReference type="PROSITE" id="PS00678">
    <property type="entry name" value="WD_REPEATS_1"/>
    <property type="match status" value="2"/>
</dbReference>
<organism evidence="9 10">
    <name type="scientific">Aspergillus thermomutatus</name>
    <name type="common">Neosartorya pseudofischeri</name>
    <dbReference type="NCBI Taxonomy" id="41047"/>
    <lineage>
        <taxon>Eukaryota</taxon>
        <taxon>Fungi</taxon>
        <taxon>Dikarya</taxon>
        <taxon>Ascomycota</taxon>
        <taxon>Pezizomycotina</taxon>
        <taxon>Eurotiomycetes</taxon>
        <taxon>Eurotiomycetidae</taxon>
        <taxon>Eurotiales</taxon>
        <taxon>Aspergillaceae</taxon>
        <taxon>Aspergillus</taxon>
        <taxon>Aspergillus subgen. Fumigati</taxon>
    </lineage>
</organism>
<dbReference type="SUPFAM" id="SSF50978">
    <property type="entry name" value="WD40 repeat-like"/>
    <property type="match status" value="1"/>
</dbReference>
<gene>
    <name evidence="9" type="primary">ASA1</name>
    <name evidence="9" type="ORF">CDV56_102625</name>
</gene>
<dbReference type="PANTHER" id="PTHR19854">
    <property type="entry name" value="TRANSDUCIN BETA-LIKE 3"/>
    <property type="match status" value="1"/>
</dbReference>
<dbReference type="Gene3D" id="2.130.10.10">
    <property type="entry name" value="YVTN repeat-like/Quinoprotein amine dehydrogenase"/>
    <property type="match status" value="3"/>
</dbReference>
<dbReference type="Proteomes" id="UP000215305">
    <property type="component" value="Unassembled WGS sequence"/>
</dbReference>
<dbReference type="InterPro" id="IPR015943">
    <property type="entry name" value="WD40/YVTN_repeat-like_dom_sf"/>
</dbReference>
<evidence type="ECO:0000256" key="6">
    <source>
        <dbReference type="ARBA" id="ARBA00040563"/>
    </source>
</evidence>
<reference evidence="9" key="1">
    <citation type="submission" date="2018-08" db="EMBL/GenBank/DDBJ databases">
        <title>Draft genome sequence of azole-resistant Aspergillus thermomutatus (Neosartorya pseudofischeri) strain HMR AF 39, isolated from a human nasal aspirate.</title>
        <authorList>
            <person name="Parent-Michaud M."/>
            <person name="Dufresne P.J."/>
            <person name="Fournier E."/>
            <person name="Martineau C."/>
            <person name="Moreira S."/>
            <person name="Perkins V."/>
            <person name="De Repentigny L."/>
            <person name="Dufresne S.F."/>
        </authorList>
    </citation>
    <scope>NUCLEOTIDE SEQUENCE [LARGE SCALE GENOMIC DNA]</scope>
    <source>
        <strain evidence="9">HMR AF 39</strain>
    </source>
</reference>
<evidence type="ECO:0000256" key="1">
    <source>
        <dbReference type="ARBA" id="ARBA00022574"/>
    </source>
</evidence>
<dbReference type="RefSeq" id="XP_026611024.1">
    <property type="nucleotide sequence ID" value="XM_026756244.1"/>
</dbReference>
<feature type="repeat" description="WD" evidence="7">
    <location>
        <begin position="432"/>
        <end position="447"/>
    </location>
</feature>
<dbReference type="InterPro" id="IPR019775">
    <property type="entry name" value="WD40_repeat_CS"/>
</dbReference>
<proteinExistence type="inferred from homology"/>
<dbReference type="InterPro" id="IPR001680">
    <property type="entry name" value="WD40_rpt"/>
</dbReference>
<evidence type="ECO:0000313" key="10">
    <source>
        <dbReference type="Proteomes" id="UP000215305"/>
    </source>
</evidence>
<sequence length="447" mass="48866">MSEFANQAARPPATPIYILRGHAAPIHALHLFNQNLRLISADANGWIVVWDLVMKRPVAAWKAHEGAVLEVKGFPSAARAETDVYTHVCTYFPFSRQDEEVLQKTLPVDIGEGSRANTASQPWLVHSLPVNALNFCAFSMLFLEETACAENSQGANATEESADAALQAAPRSPALIAVPNALNSGAIDLFHLPLERRVCTIPADTTTETGMVMAAHLFAGPLGDLYVASAYEDGHVMLFARRGLVKERDILQGTTASWKWEKLYACRPHSQPVLSIDVFPQGNYFLSSSADALLVKHPIPRLGDRSTNRREEAVLKTVNTKHAGQQGIRIRSDGKIFATAGWDSRIRVYSCKTMKELAVLKWHQEGCYTIGFADVATAAKSNDAPTGDSSAGGVGNDSHDSHQQVTTREDEAFTLAAVQHQRNKKVQTTHWLAAGSKDGKISLWDIY</sequence>
<keyword evidence="10" id="KW-1185">Reference proteome</keyword>
<comment type="caution">
    <text evidence="9">The sequence shown here is derived from an EMBL/GenBank/DDBJ whole genome shotgun (WGS) entry which is preliminary data.</text>
</comment>
<dbReference type="PROSITE" id="PS50082">
    <property type="entry name" value="WD_REPEATS_2"/>
    <property type="match status" value="2"/>
</dbReference>
<dbReference type="Pfam" id="PF00400">
    <property type="entry name" value="WD40"/>
    <property type="match status" value="4"/>
</dbReference>
<feature type="compositionally biased region" description="Basic and acidic residues" evidence="8">
    <location>
        <begin position="397"/>
        <end position="406"/>
    </location>
</feature>
<feature type="region of interest" description="Disordered" evidence="8">
    <location>
        <begin position="381"/>
        <end position="406"/>
    </location>
</feature>
<name>A0A397GB33_ASPTH</name>
<keyword evidence="1 7" id="KW-0853">WD repeat</keyword>
<dbReference type="PANTHER" id="PTHR19854:SF1">
    <property type="entry name" value="GUANINE NUCLEOTIDE-BINDING PROTEIN SUBUNIT BETA-LIKE PROTEIN 1"/>
    <property type="match status" value="1"/>
</dbReference>
<dbReference type="SMART" id="SM00320">
    <property type="entry name" value="WD40"/>
    <property type="match status" value="4"/>
</dbReference>
<dbReference type="InterPro" id="IPR036322">
    <property type="entry name" value="WD40_repeat_dom_sf"/>
</dbReference>
<dbReference type="EMBL" id="NKHU02000260">
    <property type="protein sequence ID" value="RHZ46173.1"/>
    <property type="molecule type" value="Genomic_DNA"/>
</dbReference>
<protein>
    <recommendedName>
        <fullName evidence="6">ASTRA-associated protein 1</fullName>
    </recommendedName>
</protein>
<dbReference type="GeneID" id="38124599"/>
<comment type="similarity">
    <text evidence="4">Belongs to the WD repeat ASA1 family.</text>
</comment>
<dbReference type="AlphaFoldDB" id="A0A397GB33"/>
<evidence type="ECO:0000313" key="9">
    <source>
        <dbReference type="EMBL" id="RHZ46173.1"/>
    </source>
</evidence>
<evidence type="ECO:0000256" key="4">
    <source>
        <dbReference type="ARBA" id="ARBA00037931"/>
    </source>
</evidence>